<dbReference type="RefSeq" id="WP_370720398.1">
    <property type="nucleotide sequence ID" value="NZ_JBGGTQ010000009.1"/>
</dbReference>
<gene>
    <name evidence="5" type="ORF">AB2L28_18180</name>
</gene>
<dbReference type="InterPro" id="IPR006059">
    <property type="entry name" value="SBP"/>
</dbReference>
<dbReference type="PROSITE" id="PS51257">
    <property type="entry name" value="PROKAR_LIPOPROTEIN"/>
    <property type="match status" value="1"/>
</dbReference>
<dbReference type="Gene3D" id="3.40.190.10">
    <property type="entry name" value="Periplasmic binding protein-like II"/>
    <property type="match status" value="1"/>
</dbReference>
<dbReference type="Proteomes" id="UP001566476">
    <property type="component" value="Unassembled WGS sequence"/>
</dbReference>
<keyword evidence="4" id="KW-0732">Signal</keyword>
<organism evidence="5 6">
    <name type="scientific">Kineococcus mangrovi</name>
    <dbReference type="NCBI Taxonomy" id="1660183"/>
    <lineage>
        <taxon>Bacteria</taxon>
        <taxon>Bacillati</taxon>
        <taxon>Actinomycetota</taxon>
        <taxon>Actinomycetes</taxon>
        <taxon>Kineosporiales</taxon>
        <taxon>Kineosporiaceae</taxon>
        <taxon>Kineococcus</taxon>
    </lineage>
</organism>
<evidence type="ECO:0000256" key="4">
    <source>
        <dbReference type="ARBA" id="ARBA00022729"/>
    </source>
</evidence>
<evidence type="ECO:0000313" key="6">
    <source>
        <dbReference type="Proteomes" id="UP001566476"/>
    </source>
</evidence>
<evidence type="ECO:0000313" key="5">
    <source>
        <dbReference type="EMBL" id="MEZ0494169.1"/>
    </source>
</evidence>
<comment type="caution">
    <text evidence="5">The sequence shown here is derived from an EMBL/GenBank/DDBJ whole genome shotgun (WGS) entry which is preliminary data.</text>
</comment>
<dbReference type="InterPro" id="IPR050490">
    <property type="entry name" value="Bact_solute-bd_prot1"/>
</dbReference>
<protein>
    <submittedName>
        <fullName evidence="5">Extracellular solute-binding protein</fullName>
    </submittedName>
</protein>
<dbReference type="PANTHER" id="PTHR43649:SF31">
    <property type="entry name" value="SN-GLYCEROL-3-PHOSPHATE-BINDING PERIPLASMIC PROTEIN UGPB"/>
    <property type="match status" value="1"/>
</dbReference>
<dbReference type="Pfam" id="PF01547">
    <property type="entry name" value="SBP_bac_1"/>
    <property type="match status" value="1"/>
</dbReference>
<evidence type="ECO:0000256" key="3">
    <source>
        <dbReference type="ARBA" id="ARBA00022448"/>
    </source>
</evidence>
<dbReference type="PANTHER" id="PTHR43649">
    <property type="entry name" value="ARABINOSE-BINDING PROTEIN-RELATED"/>
    <property type="match status" value="1"/>
</dbReference>
<comment type="similarity">
    <text evidence="2">Belongs to the bacterial solute-binding protein 1 family.</text>
</comment>
<dbReference type="EMBL" id="JBGGTQ010000009">
    <property type="protein sequence ID" value="MEZ0494169.1"/>
    <property type="molecule type" value="Genomic_DNA"/>
</dbReference>
<reference evidence="5 6" key="1">
    <citation type="submission" date="2024-07" db="EMBL/GenBank/DDBJ databases">
        <authorList>
            <person name="Thanompreechachai J."/>
            <person name="Duangmal K."/>
        </authorList>
    </citation>
    <scope>NUCLEOTIDE SEQUENCE [LARGE SCALE GENOMIC DNA]</scope>
    <source>
        <strain evidence="5 6">TBRC 1896</strain>
    </source>
</reference>
<proteinExistence type="inferred from homology"/>
<evidence type="ECO:0000256" key="1">
    <source>
        <dbReference type="ARBA" id="ARBA00004196"/>
    </source>
</evidence>
<keyword evidence="3" id="KW-0813">Transport</keyword>
<accession>A0ABV4I968</accession>
<name>A0ABV4I968_9ACTN</name>
<evidence type="ECO:0000256" key="2">
    <source>
        <dbReference type="ARBA" id="ARBA00008520"/>
    </source>
</evidence>
<dbReference type="InterPro" id="IPR006311">
    <property type="entry name" value="TAT_signal"/>
</dbReference>
<sequence length="556" mass="60284">MPDRPAHRPVSRRSLIAGTSGLAALAAAGGLTGCSSGGSQGSGSGENTATLPTYVPYAGVTPDLPGTDQGVDPAWRRFPADNPRSVQDVPGHGETITGMANIYFAVPPGPDRNSYWAGLNDRLGVDLQLQMVSNADYLQKFPTVIAGNDLPDLLQVPNGSPPPVPNMPQLLEKRFADLSDHLSGDAVKEYPNLANIPTRHWRATVYNSGIYGIPVPRGVIANYHFVRADLFAKAGVSTAPESYDELVDATQALTDPTQRRWAFGLINQPRQLLGRMNGEPNIWAEEGGKLTHVYETEQYAQSVTDLIAMWKSGVMHPDSFNPAQPFKQLFNAGTVAINAADGYPAWVQYQLDNAGNPDFELGLMPSYERTGGQLAQWNLGSGFFSITLLKKQDDPERIKTALRVLNWLASPFGTEEYRYRLFGQEGVDHETDADGNPVLTPTGTTNTVLPIRYLADSPYNVYVPGRPQDADTQHAYQSLEIPTGIANPVTGLYSNTASSKNATADKAFTDGVNDVIQERRPFSELKTLVSTWRSAVGDAMRTEYQDALQKAGATAS</sequence>
<dbReference type="SUPFAM" id="SSF53850">
    <property type="entry name" value="Periplasmic binding protein-like II"/>
    <property type="match status" value="1"/>
</dbReference>
<dbReference type="PROSITE" id="PS51318">
    <property type="entry name" value="TAT"/>
    <property type="match status" value="1"/>
</dbReference>
<comment type="subcellular location">
    <subcellularLocation>
        <location evidence="1">Cell envelope</location>
    </subcellularLocation>
</comment>
<keyword evidence="6" id="KW-1185">Reference proteome</keyword>